<sequence length="110" mass="13052">MNDKSSNESDELKELREQTKWLRLLALPTVIKTIEENIKTKEQKRIYDLSDGIKSTNDVAKKLFEERIKVSHMTVYNYWKRWFALGLVVPSEKYSGRYKKIVELSDLNIQ</sequence>
<organism evidence="1">
    <name type="scientific">marine sediment metagenome</name>
    <dbReference type="NCBI Taxonomy" id="412755"/>
    <lineage>
        <taxon>unclassified sequences</taxon>
        <taxon>metagenomes</taxon>
        <taxon>ecological metagenomes</taxon>
    </lineage>
</organism>
<protein>
    <submittedName>
        <fullName evidence="1">Uncharacterized protein</fullName>
    </submittedName>
</protein>
<accession>X1B734</accession>
<evidence type="ECO:0000313" key="1">
    <source>
        <dbReference type="EMBL" id="GAG67821.1"/>
    </source>
</evidence>
<dbReference type="AlphaFoldDB" id="X1B734"/>
<reference evidence="1" key="1">
    <citation type="journal article" date="2014" name="Front. Microbiol.">
        <title>High frequency of phylogenetically diverse reductive dehalogenase-homologous genes in deep subseafloor sedimentary metagenomes.</title>
        <authorList>
            <person name="Kawai M."/>
            <person name="Futagami T."/>
            <person name="Toyoda A."/>
            <person name="Takaki Y."/>
            <person name="Nishi S."/>
            <person name="Hori S."/>
            <person name="Arai W."/>
            <person name="Tsubouchi T."/>
            <person name="Morono Y."/>
            <person name="Uchiyama I."/>
            <person name="Ito T."/>
            <person name="Fujiyama A."/>
            <person name="Inagaki F."/>
            <person name="Takami H."/>
        </authorList>
    </citation>
    <scope>NUCLEOTIDE SEQUENCE</scope>
    <source>
        <strain evidence="1">Expedition CK06-06</strain>
    </source>
</reference>
<gene>
    <name evidence="1" type="ORF">S01H4_18174</name>
</gene>
<comment type="caution">
    <text evidence="1">The sequence shown here is derived from an EMBL/GenBank/DDBJ whole genome shotgun (WGS) entry which is preliminary data.</text>
</comment>
<dbReference type="EMBL" id="BART01008045">
    <property type="protein sequence ID" value="GAG67821.1"/>
    <property type="molecule type" value="Genomic_DNA"/>
</dbReference>
<name>X1B734_9ZZZZ</name>
<proteinExistence type="predicted"/>